<dbReference type="EMBL" id="QKWP01000444">
    <property type="protein sequence ID" value="RIB19934.1"/>
    <property type="molecule type" value="Genomic_DNA"/>
</dbReference>
<name>A0A397VBS9_9GLOM</name>
<dbReference type="OrthoDB" id="2434008at2759"/>
<dbReference type="SUPFAM" id="SSF52058">
    <property type="entry name" value="L domain-like"/>
    <property type="match status" value="1"/>
</dbReference>
<proteinExistence type="predicted"/>
<keyword evidence="2" id="KW-1185">Reference proteome</keyword>
<gene>
    <name evidence="1" type="ORF">C2G38_1231206</name>
</gene>
<evidence type="ECO:0000313" key="1">
    <source>
        <dbReference type="EMBL" id="RIB19934.1"/>
    </source>
</evidence>
<dbReference type="Gene3D" id="3.80.10.10">
    <property type="entry name" value="Ribonuclease Inhibitor"/>
    <property type="match status" value="1"/>
</dbReference>
<organism evidence="1 2">
    <name type="scientific">Gigaspora rosea</name>
    <dbReference type="NCBI Taxonomy" id="44941"/>
    <lineage>
        <taxon>Eukaryota</taxon>
        <taxon>Fungi</taxon>
        <taxon>Fungi incertae sedis</taxon>
        <taxon>Mucoromycota</taxon>
        <taxon>Glomeromycotina</taxon>
        <taxon>Glomeromycetes</taxon>
        <taxon>Diversisporales</taxon>
        <taxon>Gigasporaceae</taxon>
        <taxon>Gigaspora</taxon>
    </lineage>
</organism>
<dbReference type="InterPro" id="IPR032675">
    <property type="entry name" value="LRR_dom_sf"/>
</dbReference>
<evidence type="ECO:0000313" key="2">
    <source>
        <dbReference type="Proteomes" id="UP000266673"/>
    </source>
</evidence>
<dbReference type="AlphaFoldDB" id="A0A397VBS9"/>
<sequence length="137" mass="15703">MVNAQKYIENNFSKDDRKTNASNKDLVGSLGLSEYSDLEELIIESNQITNLIFSEKNKNITKIEAYDNQLTDLNFLINLPNPEKLKWLGVYQNQITSNDLEVLSPFVNCEMLSIGKNNINGHSSSLRYWTSLKRLDL</sequence>
<accession>A0A397VBS9</accession>
<dbReference type="Proteomes" id="UP000266673">
    <property type="component" value="Unassembled WGS sequence"/>
</dbReference>
<evidence type="ECO:0008006" key="3">
    <source>
        <dbReference type="Google" id="ProtNLM"/>
    </source>
</evidence>
<reference evidence="1 2" key="1">
    <citation type="submission" date="2018-06" db="EMBL/GenBank/DDBJ databases">
        <title>Comparative genomics reveals the genomic features of Rhizophagus irregularis, R. cerebriforme, R. diaphanum and Gigaspora rosea, and their symbiotic lifestyle signature.</title>
        <authorList>
            <person name="Morin E."/>
            <person name="San Clemente H."/>
            <person name="Chen E.C.H."/>
            <person name="De La Providencia I."/>
            <person name="Hainaut M."/>
            <person name="Kuo A."/>
            <person name="Kohler A."/>
            <person name="Murat C."/>
            <person name="Tang N."/>
            <person name="Roy S."/>
            <person name="Loubradou J."/>
            <person name="Henrissat B."/>
            <person name="Grigoriev I.V."/>
            <person name="Corradi N."/>
            <person name="Roux C."/>
            <person name="Martin F.M."/>
        </authorList>
    </citation>
    <scope>NUCLEOTIDE SEQUENCE [LARGE SCALE GENOMIC DNA]</scope>
    <source>
        <strain evidence="1 2">DAOM 194757</strain>
    </source>
</reference>
<protein>
    <recommendedName>
        <fullName evidence="3">Leucine-rich repeat domain-containing protein</fullName>
    </recommendedName>
</protein>
<comment type="caution">
    <text evidence="1">The sequence shown here is derived from an EMBL/GenBank/DDBJ whole genome shotgun (WGS) entry which is preliminary data.</text>
</comment>